<reference evidence="3" key="2">
    <citation type="submission" date="2021-08" db="EMBL/GenBank/DDBJ databases">
        <authorList>
            <person name="Tani A."/>
            <person name="Ola A."/>
            <person name="Ogura Y."/>
            <person name="Katsura K."/>
            <person name="Hayashi T."/>
        </authorList>
    </citation>
    <scope>NUCLEOTIDE SEQUENCE</scope>
    <source>
        <strain evidence="3">LMG 23639</strain>
    </source>
</reference>
<evidence type="ECO:0000256" key="2">
    <source>
        <dbReference type="SAM" id="Phobius"/>
    </source>
</evidence>
<organism evidence="3 4">
    <name type="scientific">Methylobacterium jeotgali</name>
    <dbReference type="NCBI Taxonomy" id="381630"/>
    <lineage>
        <taxon>Bacteria</taxon>
        <taxon>Pseudomonadati</taxon>
        <taxon>Pseudomonadota</taxon>
        <taxon>Alphaproteobacteria</taxon>
        <taxon>Hyphomicrobiales</taxon>
        <taxon>Methylobacteriaceae</taxon>
        <taxon>Methylobacterium</taxon>
    </lineage>
</organism>
<reference evidence="3" key="1">
    <citation type="journal article" date="2021" name="Front. Microbiol.">
        <title>Comprehensive Comparative Genomics and Phenotyping of Methylobacterium Species.</title>
        <authorList>
            <person name="Alessa O."/>
            <person name="Ogura Y."/>
            <person name="Fujitani Y."/>
            <person name="Takami H."/>
            <person name="Hayashi T."/>
            <person name="Sahin N."/>
            <person name="Tani A."/>
        </authorList>
    </citation>
    <scope>NUCLEOTIDE SEQUENCE</scope>
    <source>
        <strain evidence="3">LMG 23639</strain>
    </source>
</reference>
<dbReference type="EMBL" id="BPQR01000046">
    <property type="protein sequence ID" value="GJE07479.1"/>
    <property type="molecule type" value="Genomic_DNA"/>
</dbReference>
<feature type="region of interest" description="Disordered" evidence="1">
    <location>
        <begin position="426"/>
        <end position="451"/>
    </location>
</feature>
<keyword evidence="4" id="KW-1185">Reference proteome</keyword>
<evidence type="ECO:0000256" key="1">
    <source>
        <dbReference type="SAM" id="MobiDB-lite"/>
    </source>
</evidence>
<evidence type="ECO:0000313" key="3">
    <source>
        <dbReference type="EMBL" id="GJE07479.1"/>
    </source>
</evidence>
<dbReference type="Proteomes" id="UP001055102">
    <property type="component" value="Unassembled WGS sequence"/>
</dbReference>
<keyword evidence="2" id="KW-1133">Transmembrane helix</keyword>
<proteinExistence type="predicted"/>
<sequence>MVRGIFSCECSRTRDPAHGRRRPFGLALRGRVLIGIVLLIGSIGTARAEIEPGDLTLTVTPELNGGAAPYAREMVLLRIHGVYRQQILLEEMIQPTLANFSWTQLGRDRWSRERLPDGQVALALDRVIAVFPHHAGDFTIDPFVHRVTVNDAGARRVVDVRSAPIRLPVAPWTGKGGGPEVKEPWWLPARDVTITDSWSPDPETLKIGESARRIVTIEAAGLVAEGLPPRPVMRTRGILTFAGPVTRETIITPTGPVARATYQWDVRPAIGEIIPLDAIGIPWFDTVSRTMREAEIPARQIGGGLPDQERDAAPTRAAPWVAAAAGLAAFGLGLALVGVSTGRPRLRLDAARRRALARAAEAGDARALRAAYAESAGAEPALARLWREDAEIVRGLAALDAGLYAQGGAAPDRAGLRALARTLARSRKAPAATAARPDPLLPLDGPARPAR</sequence>
<evidence type="ECO:0000313" key="4">
    <source>
        <dbReference type="Proteomes" id="UP001055102"/>
    </source>
</evidence>
<evidence type="ECO:0008006" key="5">
    <source>
        <dbReference type="Google" id="ProtNLM"/>
    </source>
</evidence>
<gene>
    <name evidence="3" type="ORF">AOPFMNJM_2808</name>
</gene>
<comment type="caution">
    <text evidence="3">The sequence shown here is derived from an EMBL/GenBank/DDBJ whole genome shotgun (WGS) entry which is preliminary data.</text>
</comment>
<protein>
    <recommendedName>
        <fullName evidence="5">Protein BatD</fullName>
    </recommendedName>
</protein>
<feature type="transmembrane region" description="Helical" evidence="2">
    <location>
        <begin position="317"/>
        <end position="339"/>
    </location>
</feature>
<accession>A0ABQ4T0D7</accession>
<name>A0ABQ4T0D7_9HYPH</name>
<keyword evidence="2" id="KW-0472">Membrane</keyword>
<keyword evidence="2" id="KW-0812">Transmembrane</keyword>